<evidence type="ECO:0000259" key="3">
    <source>
        <dbReference type="PROSITE" id="PS51898"/>
    </source>
</evidence>
<accession>A0A9W7NFP8</accession>
<dbReference type="GO" id="GO:0003677">
    <property type="term" value="F:DNA binding"/>
    <property type="evidence" value="ECO:0007669"/>
    <property type="project" value="InterPro"/>
</dbReference>
<dbReference type="InterPro" id="IPR002104">
    <property type="entry name" value="Integrase_catalytic"/>
</dbReference>
<dbReference type="InterPro" id="IPR011010">
    <property type="entry name" value="DNA_brk_join_enz"/>
</dbReference>
<comment type="caution">
    <text evidence="4">The sequence shown here is derived from an EMBL/GenBank/DDBJ whole genome shotgun (WGS) entry which is preliminary data.</text>
</comment>
<feature type="domain" description="Tyr recombinase" evidence="3">
    <location>
        <begin position="153"/>
        <end position="255"/>
    </location>
</feature>
<feature type="region of interest" description="Disordered" evidence="2">
    <location>
        <begin position="227"/>
        <end position="255"/>
    </location>
</feature>
<dbReference type="GO" id="GO:0015074">
    <property type="term" value="P:DNA integration"/>
    <property type="evidence" value="ECO:0007669"/>
    <property type="project" value="InterPro"/>
</dbReference>
<dbReference type="Proteomes" id="UP000480854">
    <property type="component" value="Unassembled WGS sequence"/>
</dbReference>
<evidence type="ECO:0000313" key="5">
    <source>
        <dbReference type="Proteomes" id="UP000480854"/>
    </source>
</evidence>
<keyword evidence="5" id="KW-1185">Reference proteome</keyword>
<name>A0A9W7NFP8_9PROT</name>
<sequence length="255" mass="28349">MRRPSHRASNTLQANCYALKFLYVWAAESGNDIEGRMLSGQFLKSHEITSLAGAASRHLDGVGDDVRSKPLKARKVVSLEQVRMGAPEVPRTVLKHTAANRLRTVVQYLTWLGQEGSNDLDLETASKRKVQLDAMAATLNEKAPRTKGRNVVGQREAPPVEVMDRLLAVLEPDSPDNPWTDLGLRLRNRLVVHLLYGLGIRRGEALGIKITDHVQWHQNRILIARNADDPTDPRKRQPVAKSLSRKIISERGGGA</sequence>
<keyword evidence="1" id="KW-0233">DNA recombination</keyword>
<dbReference type="PROSITE" id="PS51898">
    <property type="entry name" value="TYR_RECOMBINASE"/>
    <property type="match status" value="1"/>
</dbReference>
<reference evidence="4 5" key="1">
    <citation type="submission" date="2018-07" db="EMBL/GenBank/DDBJ databases">
        <title>Genome sequence of Azospirillum sp. ATCC 49961.</title>
        <authorList>
            <person name="Sant'Anna F.H."/>
            <person name="Baldani J.I."/>
            <person name="Zilli J.E."/>
            <person name="Reis V.M."/>
            <person name="Hartmann A."/>
            <person name="Cruz L."/>
            <person name="de Souza E.M."/>
            <person name="de Oliveira Pedrosa F."/>
            <person name="Passaglia L.M.P."/>
        </authorList>
    </citation>
    <scope>NUCLEOTIDE SEQUENCE [LARGE SCALE GENOMIC DNA]</scope>
    <source>
        <strain evidence="4 5">ATCC 49961</strain>
    </source>
</reference>
<proteinExistence type="predicted"/>
<gene>
    <name evidence="4" type="ORF">DS843_25320</name>
</gene>
<evidence type="ECO:0000256" key="2">
    <source>
        <dbReference type="SAM" id="MobiDB-lite"/>
    </source>
</evidence>
<protein>
    <recommendedName>
        <fullName evidence="3">Tyr recombinase domain-containing protein</fullName>
    </recommendedName>
</protein>
<evidence type="ECO:0000313" key="4">
    <source>
        <dbReference type="EMBL" id="KAA0676846.1"/>
    </source>
</evidence>
<dbReference type="EMBL" id="QOKW01000029">
    <property type="protein sequence ID" value="KAA0676846.1"/>
    <property type="molecule type" value="Genomic_DNA"/>
</dbReference>
<organism evidence="4 5">
    <name type="scientific">Roseomonas genomospecies 6</name>
    <dbReference type="NCBI Taxonomy" id="214106"/>
    <lineage>
        <taxon>Bacteria</taxon>
        <taxon>Pseudomonadati</taxon>
        <taxon>Pseudomonadota</taxon>
        <taxon>Alphaproteobacteria</taxon>
        <taxon>Acetobacterales</taxon>
        <taxon>Roseomonadaceae</taxon>
        <taxon>Roseomonas</taxon>
    </lineage>
</organism>
<dbReference type="InterPro" id="IPR013762">
    <property type="entry name" value="Integrase-like_cat_sf"/>
</dbReference>
<dbReference type="Gene3D" id="1.10.443.10">
    <property type="entry name" value="Intergrase catalytic core"/>
    <property type="match status" value="1"/>
</dbReference>
<dbReference type="SUPFAM" id="SSF56349">
    <property type="entry name" value="DNA breaking-rejoining enzymes"/>
    <property type="match status" value="1"/>
</dbReference>
<evidence type="ECO:0000256" key="1">
    <source>
        <dbReference type="ARBA" id="ARBA00023172"/>
    </source>
</evidence>
<dbReference type="AlphaFoldDB" id="A0A9W7NFP8"/>
<dbReference type="GO" id="GO:0006310">
    <property type="term" value="P:DNA recombination"/>
    <property type="evidence" value="ECO:0007669"/>
    <property type="project" value="UniProtKB-KW"/>
</dbReference>